<reference evidence="1" key="2">
    <citation type="submission" date="2025-09" db="UniProtKB">
        <authorList>
            <consortium name="EnsemblPlants"/>
        </authorList>
    </citation>
    <scope>IDENTIFICATION</scope>
</reference>
<name>A0ACD5W3T9_AVESA</name>
<protein>
    <submittedName>
        <fullName evidence="1">Uncharacterized protein</fullName>
    </submittedName>
</protein>
<dbReference type="Proteomes" id="UP001732700">
    <property type="component" value="Chromosome 3D"/>
</dbReference>
<evidence type="ECO:0000313" key="2">
    <source>
        <dbReference type="Proteomes" id="UP001732700"/>
    </source>
</evidence>
<evidence type="ECO:0000313" key="1">
    <source>
        <dbReference type="EnsemblPlants" id="AVESA.00010b.r2.3DG0564510.1.CDS"/>
    </source>
</evidence>
<dbReference type="EnsemblPlants" id="AVESA.00010b.r2.3DG0564510.1">
    <property type="protein sequence ID" value="AVESA.00010b.r2.3DG0564510.1.CDS"/>
    <property type="gene ID" value="AVESA.00010b.r2.3DG0564510"/>
</dbReference>
<keyword evidence="2" id="KW-1185">Reference proteome</keyword>
<organism evidence="1 2">
    <name type="scientific">Avena sativa</name>
    <name type="common">Oat</name>
    <dbReference type="NCBI Taxonomy" id="4498"/>
    <lineage>
        <taxon>Eukaryota</taxon>
        <taxon>Viridiplantae</taxon>
        <taxon>Streptophyta</taxon>
        <taxon>Embryophyta</taxon>
        <taxon>Tracheophyta</taxon>
        <taxon>Spermatophyta</taxon>
        <taxon>Magnoliopsida</taxon>
        <taxon>Liliopsida</taxon>
        <taxon>Poales</taxon>
        <taxon>Poaceae</taxon>
        <taxon>BOP clade</taxon>
        <taxon>Pooideae</taxon>
        <taxon>Poodae</taxon>
        <taxon>Poeae</taxon>
        <taxon>Poeae Chloroplast Group 1 (Aveneae type)</taxon>
        <taxon>Aveninae</taxon>
        <taxon>Avena</taxon>
    </lineage>
</organism>
<accession>A0ACD5W3T9</accession>
<reference evidence="1" key="1">
    <citation type="submission" date="2021-05" db="EMBL/GenBank/DDBJ databases">
        <authorList>
            <person name="Scholz U."/>
            <person name="Mascher M."/>
            <person name="Fiebig A."/>
        </authorList>
    </citation>
    <scope>NUCLEOTIDE SEQUENCE [LARGE SCALE GENOMIC DNA]</scope>
</reference>
<sequence length="531" mass="60822">MYYVKEKGKGKNGMELIDCMTQVNDMLNMYEKEEVLNITVLKKDAVWPSYLNTADVEAEILTGPVRFSVDSEGVSYISGDDTDIVPVAVDYSDVLFLGTQQSSNFQKRKEIIPVDVVSDDEDFFYPCQVDPEEHNMKVREELELIQKLKRKKKEKEPDSEYTDILNNMEQQKKHIDDPYLHFEGDTDVEEIYEPEEVDSDTDGEDIQEPDYFLPKKLKPSRPGPTSRAHHELEEPEMADFLPSSDEDSSPTDVGDSDDDDSVPKFKLQSGRKRNLKKLKKRMWYDPDRADPHGQFCIKLCFKDVYQFRTALRSFHIAQLRNFHYHRNCSDRIIVWCTEQGKKQGCKFFLTASKVAHEKTFCIRKLMPQHTCIPHGENTKVTIGWLAAQSEQAIRTDPNTCVNTLIDNAKQKYGVEVPKSKAYRARKKAFVAIMGDQKAQYTRIRDYLQAILDTKPGSRCIVTTKQLVEHPSTNPRFHGLFIYFNASLQGFLNGCRPFIGVDGCFIKLATGQQILAATGRDGNNNISPLHLV</sequence>
<proteinExistence type="predicted"/>